<protein>
    <recommendedName>
        <fullName evidence="1">HD domain-containing protein</fullName>
    </recommendedName>
</protein>
<evidence type="ECO:0000313" key="2">
    <source>
        <dbReference type="EMBL" id="MPL65651.1"/>
    </source>
</evidence>
<gene>
    <name evidence="2" type="ORF">SDC9_11315</name>
</gene>
<dbReference type="SUPFAM" id="SSF109604">
    <property type="entry name" value="HD-domain/PDEase-like"/>
    <property type="match status" value="1"/>
</dbReference>
<dbReference type="EMBL" id="VSSQ01000029">
    <property type="protein sequence ID" value="MPL65651.1"/>
    <property type="molecule type" value="Genomic_DNA"/>
</dbReference>
<dbReference type="InterPro" id="IPR006674">
    <property type="entry name" value="HD_domain"/>
</dbReference>
<sequence>MFKRVRQVAMALTAKITDTDRDFIDEHLSVPEKALFWDMNLPDQRHALNVAYTALHLAPRQLSINLEILVKSALLHDVGKIKGDVSTLDKIGTVIAHKILGQKVKRWGRPGRGSKLANVRHAVYTYFYHPKRSAELLNSIGEDPLIVEIVRKHHKAPAESDPPELSLLRKADNMN</sequence>
<feature type="domain" description="HD" evidence="1">
    <location>
        <begin position="45"/>
        <end position="173"/>
    </location>
</feature>
<dbReference type="Pfam" id="PF01966">
    <property type="entry name" value="HD"/>
    <property type="match status" value="1"/>
</dbReference>
<dbReference type="InterPro" id="IPR006675">
    <property type="entry name" value="HDIG_dom"/>
</dbReference>
<organism evidence="2">
    <name type="scientific">bioreactor metagenome</name>
    <dbReference type="NCBI Taxonomy" id="1076179"/>
    <lineage>
        <taxon>unclassified sequences</taxon>
        <taxon>metagenomes</taxon>
        <taxon>ecological metagenomes</taxon>
    </lineage>
</organism>
<dbReference type="Gene3D" id="1.10.3210.10">
    <property type="entry name" value="Hypothetical protein af1432"/>
    <property type="match status" value="1"/>
</dbReference>
<reference evidence="2" key="1">
    <citation type="submission" date="2019-08" db="EMBL/GenBank/DDBJ databases">
        <authorList>
            <person name="Kucharzyk K."/>
            <person name="Murdoch R.W."/>
            <person name="Higgins S."/>
            <person name="Loffler F."/>
        </authorList>
    </citation>
    <scope>NUCLEOTIDE SEQUENCE</scope>
</reference>
<proteinExistence type="predicted"/>
<comment type="caution">
    <text evidence="2">The sequence shown here is derived from an EMBL/GenBank/DDBJ whole genome shotgun (WGS) entry which is preliminary data.</text>
</comment>
<accession>A0A644TIV4</accession>
<dbReference type="NCBIfam" id="TIGR00277">
    <property type="entry name" value="HDIG"/>
    <property type="match status" value="1"/>
</dbReference>
<evidence type="ECO:0000259" key="1">
    <source>
        <dbReference type="Pfam" id="PF01966"/>
    </source>
</evidence>
<dbReference type="AlphaFoldDB" id="A0A644TIV4"/>
<name>A0A644TIV4_9ZZZZ</name>